<organism evidence="2">
    <name type="scientific">Lentimicrobium saccharophilum</name>
    <dbReference type="NCBI Taxonomy" id="1678841"/>
    <lineage>
        <taxon>Bacteria</taxon>
        <taxon>Pseudomonadati</taxon>
        <taxon>Bacteroidota</taxon>
        <taxon>Bacteroidia</taxon>
        <taxon>Bacteroidales</taxon>
        <taxon>Lentimicrobiaceae</taxon>
        <taxon>Lentimicrobium</taxon>
    </lineage>
</organism>
<proteinExistence type="predicted"/>
<keyword evidence="1" id="KW-1133">Transmembrane helix</keyword>
<keyword evidence="1" id="KW-0812">Transmembrane</keyword>
<dbReference type="EMBL" id="DF968182">
    <property type="protein sequence ID" value="GAP42894.1"/>
    <property type="molecule type" value="Genomic_DNA"/>
</dbReference>
<keyword evidence="1" id="KW-0472">Membrane</keyword>
<dbReference type="STRING" id="1678841.TBC1_111034"/>
<gene>
    <name evidence="2" type="ORF">TBC1_111034</name>
</gene>
<evidence type="ECO:0000313" key="2">
    <source>
        <dbReference type="EMBL" id="GAP42894.1"/>
    </source>
</evidence>
<sequence>MIRCLSLNLPVTNFGQLKRIIPILLLLSLSLNGTAYYFLFRLQQDKIRKEIKMMIKAGVPDGELSIIRHTAENAEDFYWIHSREFRYRGVMYDVVRSERAPDGATLLHCVTDRQETLLFANLDRMTKSQAARHPAHTKAIHFYSLLMGGLFTPPDAENIRPDSGFLILDAIFILFYKQPGIFIDAPPPQVV</sequence>
<dbReference type="Proteomes" id="UP000053091">
    <property type="component" value="Unassembled WGS sequence"/>
</dbReference>
<protein>
    <submittedName>
        <fullName evidence="2">Uncharacterized protein</fullName>
    </submittedName>
</protein>
<accession>A0A0S7BYL1</accession>
<dbReference type="AlphaFoldDB" id="A0A0S7BYL1"/>
<evidence type="ECO:0000256" key="1">
    <source>
        <dbReference type="SAM" id="Phobius"/>
    </source>
</evidence>
<name>A0A0S7BYL1_9BACT</name>
<evidence type="ECO:0000313" key="3">
    <source>
        <dbReference type="Proteomes" id="UP000053091"/>
    </source>
</evidence>
<keyword evidence="3" id="KW-1185">Reference proteome</keyword>
<reference evidence="2" key="1">
    <citation type="journal article" date="2015" name="Genome Announc.">
        <title>Draft Genome Sequence of Bacteroidales Strain TBC1, a Novel Isolate from a Methanogenic Wastewater Treatment System.</title>
        <authorList>
            <person name="Tourlousse D.M."/>
            <person name="Matsuura N."/>
            <person name="Sun L."/>
            <person name="Toyonaga M."/>
            <person name="Kuroda K."/>
            <person name="Ohashi A."/>
            <person name="Cruz R."/>
            <person name="Yamaguchi T."/>
            <person name="Sekiguchi Y."/>
        </authorList>
    </citation>
    <scope>NUCLEOTIDE SEQUENCE [LARGE SCALE GENOMIC DNA]</scope>
    <source>
        <strain evidence="2">TBC1</strain>
    </source>
</reference>
<feature type="transmembrane region" description="Helical" evidence="1">
    <location>
        <begin position="20"/>
        <end position="39"/>
    </location>
</feature>